<dbReference type="GO" id="GO:0003724">
    <property type="term" value="F:RNA helicase activity"/>
    <property type="evidence" value="ECO:0007669"/>
    <property type="project" value="UniProtKB-EC"/>
</dbReference>
<organism evidence="14">
    <name type="scientific">Hemipteran jingmen-related virus</name>
    <dbReference type="NCBI Taxonomy" id="2822571"/>
    <lineage>
        <taxon>Viruses</taxon>
        <taxon>Riboviria</taxon>
        <taxon>Orthornavirae</taxon>
        <taxon>Kitrinoviricota</taxon>
        <taxon>Flasuviricetes</taxon>
        <taxon>Amarillovirales</taxon>
        <taxon>Flaviviridae</taxon>
    </lineage>
</organism>
<dbReference type="Pfam" id="PF20483">
    <property type="entry name" value="Flavi_NS5_thumb"/>
    <property type="match status" value="1"/>
</dbReference>
<proteinExistence type="predicted"/>
<keyword evidence="6" id="KW-0548">Nucleotidyltransferase</keyword>
<evidence type="ECO:0000256" key="9">
    <source>
        <dbReference type="ARBA" id="ARBA00022953"/>
    </source>
</evidence>
<dbReference type="InterPro" id="IPR002877">
    <property type="entry name" value="RNA_MeTrfase_FtsJ_dom"/>
</dbReference>
<evidence type="ECO:0000256" key="6">
    <source>
        <dbReference type="ARBA" id="ARBA00022695"/>
    </source>
</evidence>
<keyword evidence="2 14" id="KW-0696">RNA-directed RNA polymerase</keyword>
<evidence type="ECO:0000256" key="8">
    <source>
        <dbReference type="ARBA" id="ARBA00022884"/>
    </source>
</evidence>
<evidence type="ECO:0000256" key="11">
    <source>
        <dbReference type="ARBA" id="ARBA00047984"/>
    </source>
</evidence>
<dbReference type="GO" id="GO:0005524">
    <property type="term" value="F:ATP binding"/>
    <property type="evidence" value="ECO:0007669"/>
    <property type="project" value="InterPro"/>
</dbReference>
<keyword evidence="4" id="KW-0507">mRNA processing</keyword>
<comment type="subcellular location">
    <subcellularLocation>
        <location evidence="1">Host nucleus</location>
    </subcellularLocation>
</comment>
<keyword evidence="12" id="KW-1133">Transmembrane helix</keyword>
<sequence length="935" mass="107716">MVKGIDDRVYTGEWLFKENQRPPDLLVIVHYLICLYHYLTILYSSVVCYLTSYSGGNTRVVPTLEKISDIWTKRPIQQWGSVWKEYLNSMTKNEFKEWRMRGITEIARNRTIASRGYFKIEDLLRQSKLSLFGNGLSLCCGRGGWEQNLCKYDNIQSIKCITLGPGMGHQGHEAYTSIPFLGKEKVQLRYGDARLEQPGNFNFILFDGGESDPDEHREAMRAHALLEDCVKKHMRANIDFIMKILRPDFGPTIELLEEIQEITGKGALFRSNQSRTTTMELYFVSVQKLNVRRSARNLLHFMISAAISRTGKRITTDEFSEMDVSHEPDVGFELDTPNYERSVRELGPSIPEAGRHFNHYRSRGIFVGGITGSRSQPPMEVIPKILGRVFHEMKDVRDWKITDTTPAGFSRVFLKKVDCRPQEDHPYIESLEHGYEWVKNYFMDKGFRNTPLSHEELDHGLNKKGAAATYESLKDVREYFEHPDFEKNMMREEKDLINGQSRWLIFSTMGKREKKKSQIGTAGSRMISFLPIPTRVIEAKYLARLDELTKPSMNRAGVGGLGLHDVGMRLNELWKEAGISDDIAGWDTRFSATMRKLECKFVSDMTPDLHAKKIIKKLYEVYLNPLLLIPVESTYVRSELVQGRGQRMSGERPTYSMNTISRILVAAVMISEALGSPIEEVLELIFEDNDELAMICSGDDLVITGKTEIIKKIARGYPILNDMGMIRKDVPLLQPSVVHRDISKVEFCSHRYEKVSYWDERTGRKVYRYMPTRSPREIIGKLCNWLGKRGDVDGELAWLSAQGNNLLVNYHHIRLVRLIAMQIKDVVPPNLILDDEGPVWRATPWMRAGDILEITNDVLFGESTKYPVMDFRVEQIGHLGYLNLKSETILNNFDRTETVIIRNYKKDLLRSTTSWSHFYGGDMFFIPRLRLFHTP</sequence>
<dbReference type="InterPro" id="IPR000208">
    <property type="entry name" value="Flavi_RdRp_fingers/palm"/>
</dbReference>
<dbReference type="GO" id="GO:0003723">
    <property type="term" value="F:RNA binding"/>
    <property type="evidence" value="ECO:0007669"/>
    <property type="project" value="UniProtKB-KW"/>
</dbReference>
<feature type="transmembrane region" description="Helical" evidence="12">
    <location>
        <begin position="25"/>
        <end position="44"/>
    </location>
</feature>
<dbReference type="GO" id="GO:0039694">
    <property type="term" value="P:viral RNA genome replication"/>
    <property type="evidence" value="ECO:0007669"/>
    <property type="project" value="InterPro"/>
</dbReference>
<evidence type="ECO:0000256" key="12">
    <source>
        <dbReference type="SAM" id="Phobius"/>
    </source>
</evidence>
<dbReference type="InterPro" id="IPR046811">
    <property type="entry name" value="Flavi_NS5_thumb"/>
</dbReference>
<evidence type="ECO:0000256" key="10">
    <source>
        <dbReference type="ARBA" id="ARBA00023136"/>
    </source>
</evidence>
<feature type="domain" description="RdRp catalytic" evidence="13">
    <location>
        <begin position="576"/>
        <end position="713"/>
    </location>
</feature>
<dbReference type="EMBL" id="MW208796">
    <property type="protein sequence ID" value="QTJ63638.1"/>
    <property type="molecule type" value="Genomic_RNA"/>
</dbReference>
<reference evidence="14" key="1">
    <citation type="submission" date="2020-11" db="EMBL/GenBank/DDBJ databases">
        <authorList>
            <person name="Paraskevopoulou S."/>
            <person name="Kaefer S."/>
            <person name="Zirkel F."/>
            <person name="Donath A."/>
            <person name="Petersen M."/>
            <person name="Liu S."/>
            <person name="Zhou X."/>
            <person name="Drosten C."/>
            <person name="Misof B."/>
            <person name="Junglen S."/>
        </authorList>
    </citation>
    <scope>NUCLEOTIDE SEQUENCE</scope>
    <source>
        <strain evidence="14">OKIAV329</strain>
    </source>
</reference>
<comment type="catalytic activity">
    <reaction evidence="11">
        <text>ATP + H2O = ADP + phosphate + H(+)</text>
        <dbReference type="Rhea" id="RHEA:13065"/>
        <dbReference type="ChEBI" id="CHEBI:15377"/>
        <dbReference type="ChEBI" id="CHEBI:15378"/>
        <dbReference type="ChEBI" id="CHEBI:30616"/>
        <dbReference type="ChEBI" id="CHEBI:43474"/>
        <dbReference type="ChEBI" id="CHEBI:456216"/>
        <dbReference type="EC" id="3.6.4.13"/>
    </reaction>
</comment>
<dbReference type="Pfam" id="PF00972">
    <property type="entry name" value="Flavi_NS5"/>
    <property type="match status" value="1"/>
</dbReference>
<keyword evidence="12" id="KW-0812">Transmembrane</keyword>
<protein>
    <submittedName>
        <fullName evidence="14">RNA-dependent RNA polymerase</fullName>
    </submittedName>
</protein>
<keyword evidence="5" id="KW-0808">Transferase</keyword>
<evidence type="ECO:0000256" key="7">
    <source>
        <dbReference type="ARBA" id="ARBA00022806"/>
    </source>
</evidence>
<keyword evidence="10 12" id="KW-0472">Membrane</keyword>
<evidence type="ECO:0000313" key="14">
    <source>
        <dbReference type="EMBL" id="QTJ63638.1"/>
    </source>
</evidence>
<name>A0A8A6RT49_9FLAV</name>
<keyword evidence="7" id="KW-0067">ATP-binding</keyword>
<keyword evidence="7" id="KW-0547">Nucleotide-binding</keyword>
<dbReference type="PROSITE" id="PS50507">
    <property type="entry name" value="RDRP_SSRNA_POS"/>
    <property type="match status" value="1"/>
</dbReference>
<dbReference type="GO" id="GO:0042025">
    <property type="term" value="C:host cell nucleus"/>
    <property type="evidence" value="ECO:0007669"/>
    <property type="project" value="UniProtKB-SubCell"/>
</dbReference>
<keyword evidence="7" id="KW-0347">Helicase</keyword>
<evidence type="ECO:0000256" key="2">
    <source>
        <dbReference type="ARBA" id="ARBA00022484"/>
    </source>
</evidence>
<evidence type="ECO:0000256" key="3">
    <source>
        <dbReference type="ARBA" id="ARBA00022562"/>
    </source>
</evidence>
<reference evidence="14" key="2">
    <citation type="journal article" date="2021" name="Virus Evol.">
        <title>Viromics of extant insect orders unveil the evolution of the flavi-like superfamily.</title>
        <authorList>
            <person name="Sofia P."/>
            <person name="Simon K."/>
            <person name="Florian Z."/>
            <person name="Alexander D."/>
            <person name="Malte P."/>
            <person name="Shanlin L."/>
            <person name="Xin Z."/>
            <person name="Christian D."/>
            <person name="Bernhard M."/>
            <person name="Sandra J."/>
        </authorList>
    </citation>
    <scope>NUCLEOTIDE SEQUENCE</scope>
    <source>
        <strain evidence="14">OKIAV329</strain>
    </source>
</reference>
<evidence type="ECO:0000256" key="1">
    <source>
        <dbReference type="ARBA" id="ARBA00004147"/>
    </source>
</evidence>
<dbReference type="GO" id="GO:0006397">
    <property type="term" value="P:mRNA processing"/>
    <property type="evidence" value="ECO:0007669"/>
    <property type="project" value="UniProtKB-KW"/>
</dbReference>
<evidence type="ECO:0000259" key="13">
    <source>
        <dbReference type="PROSITE" id="PS50507"/>
    </source>
</evidence>
<dbReference type="InterPro" id="IPR007094">
    <property type="entry name" value="RNA-dir_pol_PSvirus"/>
</dbReference>
<dbReference type="InterPro" id="IPR043502">
    <property type="entry name" value="DNA/RNA_pol_sf"/>
</dbReference>
<dbReference type="Gene3D" id="3.40.50.150">
    <property type="entry name" value="Vaccinia Virus protein VP39"/>
    <property type="match status" value="1"/>
</dbReference>
<evidence type="ECO:0000256" key="5">
    <source>
        <dbReference type="ARBA" id="ARBA00022679"/>
    </source>
</evidence>
<dbReference type="SUPFAM" id="SSF53335">
    <property type="entry name" value="S-adenosyl-L-methionine-dependent methyltransferases"/>
    <property type="match status" value="1"/>
</dbReference>
<keyword evidence="7" id="KW-0378">Hydrolase</keyword>
<dbReference type="GO" id="GO:0032259">
    <property type="term" value="P:methylation"/>
    <property type="evidence" value="ECO:0007669"/>
    <property type="project" value="InterPro"/>
</dbReference>
<dbReference type="GO" id="GO:0003968">
    <property type="term" value="F:RNA-directed RNA polymerase activity"/>
    <property type="evidence" value="ECO:0007669"/>
    <property type="project" value="UniProtKB-KW"/>
</dbReference>
<dbReference type="InterPro" id="IPR029063">
    <property type="entry name" value="SAM-dependent_MTases_sf"/>
</dbReference>
<keyword evidence="9" id="KW-0693">Viral RNA replication</keyword>
<keyword evidence="3" id="KW-1048">Host nucleus</keyword>
<accession>A0A8A6RT49</accession>
<dbReference type="SUPFAM" id="SSF56672">
    <property type="entry name" value="DNA/RNA polymerases"/>
    <property type="match status" value="1"/>
</dbReference>
<keyword evidence="8" id="KW-0694">RNA-binding</keyword>
<evidence type="ECO:0000256" key="4">
    <source>
        <dbReference type="ARBA" id="ARBA00022664"/>
    </source>
</evidence>
<dbReference type="GO" id="GO:0008168">
    <property type="term" value="F:methyltransferase activity"/>
    <property type="evidence" value="ECO:0007669"/>
    <property type="project" value="InterPro"/>
</dbReference>
<dbReference type="Pfam" id="PF01728">
    <property type="entry name" value="FtsJ"/>
    <property type="match status" value="1"/>
</dbReference>
<dbReference type="Gene3D" id="1.10.260.90">
    <property type="match status" value="1"/>
</dbReference>